<evidence type="ECO:0000256" key="1">
    <source>
        <dbReference type="ARBA" id="ARBA00004429"/>
    </source>
</evidence>
<feature type="transmembrane region" description="Helical" evidence="6">
    <location>
        <begin position="244"/>
        <end position="270"/>
    </location>
</feature>
<dbReference type="Pfam" id="PF07690">
    <property type="entry name" value="MFS_1"/>
    <property type="match status" value="1"/>
</dbReference>
<dbReference type="Proteomes" id="UP000238304">
    <property type="component" value="Chromosome"/>
</dbReference>
<dbReference type="RefSeq" id="WP_106041691.1">
    <property type="nucleotide sequence ID" value="NZ_CP027231.1"/>
</dbReference>
<feature type="transmembrane region" description="Helical" evidence="6">
    <location>
        <begin position="86"/>
        <end position="103"/>
    </location>
</feature>
<evidence type="ECO:0000313" key="8">
    <source>
        <dbReference type="Proteomes" id="UP000238304"/>
    </source>
</evidence>
<dbReference type="SUPFAM" id="SSF103473">
    <property type="entry name" value="MFS general substrate transporter"/>
    <property type="match status" value="1"/>
</dbReference>
<keyword evidence="2" id="KW-1003">Cell membrane</keyword>
<evidence type="ECO:0000256" key="5">
    <source>
        <dbReference type="ARBA" id="ARBA00023136"/>
    </source>
</evidence>
<keyword evidence="3 6" id="KW-0812">Transmembrane</keyword>
<comment type="subcellular location">
    <subcellularLocation>
        <location evidence="1">Cell inner membrane</location>
        <topology evidence="1">Multi-pass membrane protein</topology>
    </subcellularLocation>
</comment>
<proteinExistence type="predicted"/>
<dbReference type="PANTHER" id="PTHR43702:SF12">
    <property type="entry name" value="N-ACETYL GLUCOSAMINE TRANSPORTER NAGP"/>
    <property type="match status" value="1"/>
</dbReference>
<protein>
    <submittedName>
        <fullName evidence="7">Glucose/galactose MFS transporter</fullName>
    </submittedName>
</protein>
<evidence type="ECO:0000256" key="4">
    <source>
        <dbReference type="ARBA" id="ARBA00022989"/>
    </source>
</evidence>
<keyword evidence="8" id="KW-1185">Reference proteome</keyword>
<evidence type="ECO:0000256" key="3">
    <source>
        <dbReference type="ARBA" id="ARBA00022692"/>
    </source>
</evidence>
<name>A0ABN5IK62_9BACE</name>
<feature type="transmembrane region" description="Helical" evidence="6">
    <location>
        <begin position="452"/>
        <end position="470"/>
    </location>
</feature>
<feature type="transmembrane region" description="Helical" evidence="6">
    <location>
        <begin position="201"/>
        <end position="223"/>
    </location>
</feature>
<feature type="transmembrane region" description="Helical" evidence="6">
    <location>
        <begin position="54"/>
        <end position="74"/>
    </location>
</feature>
<dbReference type="InterPro" id="IPR050375">
    <property type="entry name" value="MFS_TsgA-like"/>
</dbReference>
<gene>
    <name evidence="7" type="ORF">C4H11_10070</name>
</gene>
<dbReference type="Gene3D" id="1.20.1250.20">
    <property type="entry name" value="MFS general substrate transporter like domains"/>
    <property type="match status" value="2"/>
</dbReference>
<feature type="transmembrane region" description="Helical" evidence="6">
    <location>
        <begin position="349"/>
        <end position="372"/>
    </location>
</feature>
<reference evidence="7 8" key="1">
    <citation type="submission" date="2018-02" db="EMBL/GenBank/DDBJ databases">
        <authorList>
            <person name="Holder M.E."/>
            <person name="Ajami N.J."/>
            <person name="Petrosino J.F."/>
        </authorList>
    </citation>
    <scope>NUCLEOTIDE SEQUENCE [LARGE SCALE GENOMIC DNA]</scope>
    <source>
        <strain evidence="7 8">ATCC 33285</strain>
    </source>
</reference>
<dbReference type="PANTHER" id="PTHR43702">
    <property type="entry name" value="L-FUCOSE-PROTON SYMPORTER"/>
    <property type="match status" value="1"/>
</dbReference>
<feature type="transmembrane region" description="Helical" evidence="6">
    <location>
        <begin position="421"/>
        <end position="440"/>
    </location>
</feature>
<feature type="transmembrane region" description="Helical" evidence="6">
    <location>
        <begin position="147"/>
        <end position="168"/>
    </location>
</feature>
<feature type="transmembrane region" description="Helical" evidence="6">
    <location>
        <begin position="109"/>
        <end position="127"/>
    </location>
</feature>
<accession>A0ABN5IK62</accession>
<evidence type="ECO:0000256" key="6">
    <source>
        <dbReference type="SAM" id="Phobius"/>
    </source>
</evidence>
<dbReference type="InterPro" id="IPR011701">
    <property type="entry name" value="MFS"/>
</dbReference>
<dbReference type="EMBL" id="CP027231">
    <property type="protein sequence ID" value="AVM53230.1"/>
    <property type="molecule type" value="Genomic_DNA"/>
</dbReference>
<feature type="transmembrane region" description="Helical" evidence="6">
    <location>
        <begin position="20"/>
        <end position="42"/>
    </location>
</feature>
<feature type="transmembrane region" description="Helical" evidence="6">
    <location>
        <begin position="379"/>
        <end position="401"/>
    </location>
</feature>
<feature type="transmembrane region" description="Helical" evidence="6">
    <location>
        <begin position="290"/>
        <end position="309"/>
    </location>
</feature>
<sequence>MSQISISPTDKRTTIKSMIILALLFFIFGLVSWVNTILVPYFQFTLQLSNLQSSFVTFAFYIAYLVVAIPSSYVLNKIGYKKGMMYGLWCMSIGALLFVPAAYWRTYQLFLLGLFSLGVGLAILQSATNPYVTIVGPIESAAKRMSIVGTGNKLAGVIANFIFASVVIRESDKVLMQEIESGVYTGAALDATLDDLIRGVIIPYLILAVALFVFGIIIRYSVLPEIDPSVVNKHSIEEESDKKSILLYPALMLGIIAMFLHIGTQMIALATCIQYAGTMGERLTGLAKNIPSYTMLLTFLGYFIGILLIPKYLKQRQALLICSSMNLVLSILIITTSGTVHLFGMQTDISLWFLVMMGLPNALLYAGIWPLAISGLGKYTNLGSAFLVMALCGSAFMPMIYQWLVEMNANYTSHFLAMKKAYWILIPAFTYILWYAAYGFKKRSWKRSLAENMLLFAVIMGLSPLNYLSYF</sequence>
<evidence type="ECO:0000256" key="2">
    <source>
        <dbReference type="ARBA" id="ARBA00022475"/>
    </source>
</evidence>
<dbReference type="InterPro" id="IPR036259">
    <property type="entry name" value="MFS_trans_sf"/>
</dbReference>
<keyword evidence="4 6" id="KW-1133">Transmembrane helix</keyword>
<evidence type="ECO:0000313" key="7">
    <source>
        <dbReference type="EMBL" id="AVM53230.1"/>
    </source>
</evidence>
<organism evidence="7 8">
    <name type="scientific">Bacteroides zoogleoformans</name>
    <dbReference type="NCBI Taxonomy" id="28119"/>
    <lineage>
        <taxon>Bacteria</taxon>
        <taxon>Pseudomonadati</taxon>
        <taxon>Bacteroidota</taxon>
        <taxon>Bacteroidia</taxon>
        <taxon>Bacteroidales</taxon>
        <taxon>Bacteroidaceae</taxon>
        <taxon>Bacteroides</taxon>
    </lineage>
</organism>
<feature type="transmembrane region" description="Helical" evidence="6">
    <location>
        <begin position="318"/>
        <end position="343"/>
    </location>
</feature>
<keyword evidence="5 6" id="KW-0472">Membrane</keyword>